<dbReference type="PANTHER" id="PTHR44329:SF297">
    <property type="entry name" value="RECEPTOR-INTERACTING SERINE_THREONINE-PROTEIN KINASE 3"/>
    <property type="match status" value="1"/>
</dbReference>
<protein>
    <recommendedName>
        <fullName evidence="1">Protein kinase domain-containing protein</fullName>
    </recommendedName>
</protein>
<dbReference type="GO" id="GO:0004706">
    <property type="term" value="F:JUN kinase kinase kinase activity"/>
    <property type="evidence" value="ECO:0007669"/>
    <property type="project" value="TreeGrafter"/>
</dbReference>
<reference evidence="2" key="3">
    <citation type="submission" date="2025-09" db="UniProtKB">
        <authorList>
            <consortium name="Ensembl"/>
        </authorList>
    </citation>
    <scope>IDENTIFICATION</scope>
</reference>
<evidence type="ECO:0000313" key="2">
    <source>
        <dbReference type="Ensembl" id="ENSDCDP00010044863.1"/>
    </source>
</evidence>
<dbReference type="AlphaFoldDB" id="A0AAY4DHE5"/>
<dbReference type="InterPro" id="IPR001245">
    <property type="entry name" value="Ser-Thr/Tyr_kinase_cat_dom"/>
</dbReference>
<evidence type="ECO:0000259" key="1">
    <source>
        <dbReference type="PROSITE" id="PS50011"/>
    </source>
</evidence>
<dbReference type="PROSITE" id="PS50011">
    <property type="entry name" value="PROTEIN_KINASE_DOM"/>
    <property type="match status" value="1"/>
</dbReference>
<organism evidence="2 3">
    <name type="scientific">Denticeps clupeoides</name>
    <name type="common">denticle herring</name>
    <dbReference type="NCBI Taxonomy" id="299321"/>
    <lineage>
        <taxon>Eukaryota</taxon>
        <taxon>Metazoa</taxon>
        <taxon>Chordata</taxon>
        <taxon>Craniata</taxon>
        <taxon>Vertebrata</taxon>
        <taxon>Euteleostomi</taxon>
        <taxon>Actinopterygii</taxon>
        <taxon>Neopterygii</taxon>
        <taxon>Teleostei</taxon>
        <taxon>Clupei</taxon>
        <taxon>Clupeiformes</taxon>
        <taxon>Denticipitoidei</taxon>
        <taxon>Denticipitidae</taxon>
        <taxon>Denticeps</taxon>
    </lineage>
</organism>
<dbReference type="InterPro" id="IPR008271">
    <property type="entry name" value="Ser/Thr_kinase_AS"/>
</dbReference>
<keyword evidence="3" id="KW-1185">Reference proteome</keyword>
<dbReference type="PROSITE" id="PS00108">
    <property type="entry name" value="PROTEIN_KINASE_ST"/>
    <property type="match status" value="1"/>
</dbReference>
<evidence type="ECO:0000313" key="3">
    <source>
        <dbReference type="Proteomes" id="UP000694580"/>
    </source>
</evidence>
<dbReference type="SMART" id="SM00220">
    <property type="entry name" value="S_TKc"/>
    <property type="match status" value="1"/>
</dbReference>
<dbReference type="InterPro" id="IPR051681">
    <property type="entry name" value="Ser/Thr_Kinases-Pseudokinases"/>
</dbReference>
<feature type="domain" description="Protein kinase" evidence="1">
    <location>
        <begin position="15"/>
        <end position="290"/>
    </location>
</feature>
<dbReference type="Proteomes" id="UP000694580">
    <property type="component" value="Chromosome 1"/>
</dbReference>
<accession>A0AAY4DHE5</accession>
<dbReference type="InterPro" id="IPR000719">
    <property type="entry name" value="Prot_kinase_dom"/>
</dbReference>
<reference evidence="2 3" key="1">
    <citation type="submission" date="2020-06" db="EMBL/GenBank/DDBJ databases">
        <authorList>
            <consortium name="Wellcome Sanger Institute Data Sharing"/>
        </authorList>
    </citation>
    <scope>NUCLEOTIDE SEQUENCE [LARGE SCALE GENOMIC DNA]</scope>
</reference>
<dbReference type="PANTHER" id="PTHR44329">
    <property type="entry name" value="SERINE/THREONINE-PROTEIN KINASE TNNI3K-RELATED"/>
    <property type="match status" value="1"/>
</dbReference>
<name>A0AAY4DHE5_9TELE</name>
<dbReference type="Gene3D" id="1.10.510.10">
    <property type="entry name" value="Transferase(Phosphotransferase) domain 1"/>
    <property type="match status" value="1"/>
</dbReference>
<dbReference type="SUPFAM" id="SSF56112">
    <property type="entry name" value="Protein kinase-like (PK-like)"/>
    <property type="match status" value="1"/>
</dbReference>
<dbReference type="GeneTree" id="ENSGT00940000160206"/>
<dbReference type="GO" id="GO:0005524">
    <property type="term" value="F:ATP binding"/>
    <property type="evidence" value="ECO:0007669"/>
    <property type="project" value="InterPro"/>
</dbReference>
<reference evidence="2" key="2">
    <citation type="submission" date="2025-08" db="UniProtKB">
        <authorList>
            <consortium name="Ensembl"/>
        </authorList>
    </citation>
    <scope>IDENTIFICATION</scope>
</reference>
<proteinExistence type="predicted"/>
<dbReference type="InterPro" id="IPR011009">
    <property type="entry name" value="Kinase-like_dom_sf"/>
</dbReference>
<dbReference type="Ensembl" id="ENSDCDT00010054976.1">
    <property type="protein sequence ID" value="ENSDCDP00010044863.1"/>
    <property type="gene ID" value="ENSDCDG00010027684.1"/>
</dbReference>
<dbReference type="Pfam" id="PF07714">
    <property type="entry name" value="PK_Tyr_Ser-Thr"/>
    <property type="match status" value="1"/>
</dbReference>
<sequence>RRWMQCSQMLDDSILRSWKRIGSGGFGQIYRARHEGWRMDVFFHLSVFLLRSTNIKSSSPILHPNSCRADLLKEANLMRQGGNPYVLRIMGVYQGRPSHSASSSEQLGLVMEFMERGSLESVQESLGVALGMNFLHCLKPALLHLDLKPSNVLLDSDLNAKLTDFGLAKLARSTSKAASDEDGEAKGTIGYMPPEAFQASYKPTFASDVYSYGVLLWSIFTGERPYPCEYACSSVVRLGVTRGDRPGLENLTGARPAGLEELTGLMRECWAADAARRPSFKMCLLVTEGLWEMQKSHINDAVYQVQRTLVCDICAMSTKAYFSGCIRNVAY</sequence>